<accession>A0AA40G5R4</accession>
<name>A0AA40G5R4_9HYME</name>
<proteinExistence type="predicted"/>
<gene>
    <name evidence="1" type="ORF">K0M31_017511</name>
</gene>
<reference evidence="1" key="1">
    <citation type="submission" date="2021-10" db="EMBL/GenBank/DDBJ databases">
        <title>Melipona bicolor Genome sequencing and assembly.</title>
        <authorList>
            <person name="Araujo N.S."/>
            <person name="Arias M.C."/>
        </authorList>
    </citation>
    <scope>NUCLEOTIDE SEQUENCE</scope>
    <source>
        <strain evidence="1">USP_2M_L1-L4_2017</strain>
        <tissue evidence="1">Whole body</tissue>
    </source>
</reference>
<evidence type="ECO:0000313" key="1">
    <source>
        <dbReference type="EMBL" id="KAK1131223.1"/>
    </source>
</evidence>
<sequence>MRENSRYTREDPLLHRIGGNRELRDSLKGWKEAVTLKSFQANTSYERGGKDGYSGYSGYLRAGKHGGSCSYTRATTIERQCHDVRSTPQPSA</sequence>
<dbReference type="AlphaFoldDB" id="A0AA40G5R4"/>
<dbReference type="Proteomes" id="UP001177670">
    <property type="component" value="Unassembled WGS sequence"/>
</dbReference>
<organism evidence="1 2">
    <name type="scientific">Melipona bicolor</name>
    <dbReference type="NCBI Taxonomy" id="60889"/>
    <lineage>
        <taxon>Eukaryota</taxon>
        <taxon>Metazoa</taxon>
        <taxon>Ecdysozoa</taxon>
        <taxon>Arthropoda</taxon>
        <taxon>Hexapoda</taxon>
        <taxon>Insecta</taxon>
        <taxon>Pterygota</taxon>
        <taxon>Neoptera</taxon>
        <taxon>Endopterygota</taxon>
        <taxon>Hymenoptera</taxon>
        <taxon>Apocrita</taxon>
        <taxon>Aculeata</taxon>
        <taxon>Apoidea</taxon>
        <taxon>Anthophila</taxon>
        <taxon>Apidae</taxon>
        <taxon>Melipona</taxon>
    </lineage>
</organism>
<comment type="caution">
    <text evidence="1">The sequence shown here is derived from an EMBL/GenBank/DDBJ whole genome shotgun (WGS) entry which is preliminary data.</text>
</comment>
<keyword evidence="2" id="KW-1185">Reference proteome</keyword>
<evidence type="ECO:0000313" key="2">
    <source>
        <dbReference type="Proteomes" id="UP001177670"/>
    </source>
</evidence>
<protein>
    <submittedName>
        <fullName evidence="1">Uncharacterized protein</fullName>
    </submittedName>
</protein>
<dbReference type="EMBL" id="JAHYIQ010000006">
    <property type="protein sequence ID" value="KAK1131223.1"/>
    <property type="molecule type" value="Genomic_DNA"/>
</dbReference>